<keyword evidence="4" id="KW-0539">Nucleus</keyword>
<organism evidence="7 8">
    <name type="scientific">Linum tenue</name>
    <dbReference type="NCBI Taxonomy" id="586396"/>
    <lineage>
        <taxon>Eukaryota</taxon>
        <taxon>Viridiplantae</taxon>
        <taxon>Streptophyta</taxon>
        <taxon>Embryophyta</taxon>
        <taxon>Tracheophyta</taxon>
        <taxon>Spermatophyta</taxon>
        <taxon>Magnoliopsida</taxon>
        <taxon>eudicotyledons</taxon>
        <taxon>Gunneridae</taxon>
        <taxon>Pentapetalae</taxon>
        <taxon>rosids</taxon>
        <taxon>fabids</taxon>
        <taxon>Malpighiales</taxon>
        <taxon>Linaceae</taxon>
        <taxon>Linum</taxon>
    </lineage>
</organism>
<evidence type="ECO:0000313" key="7">
    <source>
        <dbReference type="EMBL" id="CAI0396434.1"/>
    </source>
</evidence>
<dbReference type="PANTHER" id="PTHR31636">
    <property type="entry name" value="OSJNBA0084A10.13 PROTEIN-RELATED"/>
    <property type="match status" value="1"/>
</dbReference>
<proteinExistence type="inferred from homology"/>
<dbReference type="Pfam" id="PF03514">
    <property type="entry name" value="GRAS"/>
    <property type="match status" value="1"/>
</dbReference>
<feature type="region of interest" description="Disordered" evidence="6">
    <location>
        <begin position="78"/>
        <end position="102"/>
    </location>
</feature>
<evidence type="ECO:0000256" key="6">
    <source>
        <dbReference type="SAM" id="MobiDB-lite"/>
    </source>
</evidence>
<sequence length="510" mass="56395">MEDLEADDLNLSLSIAIRTTDRRTDSSGGGIKRKRSPPLPLLSTSSSSTTTDGSPNHDGGNIEGKIFRLLQMREQIIKRPRTDTTHHRKSPPPAEDENDGGSKEGLHLIHSLLIAATAVDEGNSDSALENLAELYRTVSLVGDSVQRVVAHFADGLSARVLTRKSPFYETIMKRPTAEEEFLAFTDLYRVSPCYQFAHFTANQSIIEAFDREAVAAGGGNSGALHVIDFDVSYGLQWPSLIQALSERATPANRISLRVTGFGRGPDEIRETESRLVSFAKGFRNVAFEFQGLLRGAKLVNLRKRKNETVAVNLVFHLNTLGGDPVKISNTLRSVHALDPSVVVLVEHEGYRNTTSFLSRFMESLHYFAAMFDSLDDCLPMESPERLGIEKNLLGKEIKTMLNCDDYEDSNLRHHQGWRTTGPPPRYEKMETWKGRMEGHGFAGVKLSSTTLIQAKLLLKVRAHYGPTVEVDGESGGGGAGFRVFERDDGKAISLGWQDRCLMTASTWNCV</sequence>
<keyword evidence="2" id="KW-0805">Transcription regulation</keyword>
<evidence type="ECO:0000256" key="5">
    <source>
        <dbReference type="PROSITE-ProRule" id="PRU01191"/>
    </source>
</evidence>
<keyword evidence="3" id="KW-0804">Transcription</keyword>
<evidence type="ECO:0000256" key="4">
    <source>
        <dbReference type="ARBA" id="ARBA00023242"/>
    </source>
</evidence>
<dbReference type="Proteomes" id="UP001154282">
    <property type="component" value="Unassembled WGS sequence"/>
</dbReference>
<name>A0AAV0IFY4_9ROSI</name>
<feature type="short sequence motif" description="VHIID" evidence="5">
    <location>
        <begin position="224"/>
        <end position="228"/>
    </location>
</feature>
<gene>
    <name evidence="7" type="ORF">LITE_LOCUS9115</name>
</gene>
<dbReference type="AlphaFoldDB" id="A0AAV0IFY4"/>
<reference evidence="7" key="1">
    <citation type="submission" date="2022-08" db="EMBL/GenBank/DDBJ databases">
        <authorList>
            <person name="Gutierrez-Valencia J."/>
        </authorList>
    </citation>
    <scope>NUCLEOTIDE SEQUENCE</scope>
</reference>
<evidence type="ECO:0000256" key="1">
    <source>
        <dbReference type="ARBA" id="ARBA00004123"/>
    </source>
</evidence>
<comment type="subcellular location">
    <subcellularLocation>
        <location evidence="1">Nucleus</location>
    </subcellularLocation>
</comment>
<dbReference type="InterPro" id="IPR005202">
    <property type="entry name" value="TF_GRAS"/>
</dbReference>
<accession>A0AAV0IFY4</accession>
<evidence type="ECO:0000256" key="3">
    <source>
        <dbReference type="ARBA" id="ARBA00023163"/>
    </source>
</evidence>
<keyword evidence="8" id="KW-1185">Reference proteome</keyword>
<dbReference type="EMBL" id="CAMGYJ010000003">
    <property type="protein sequence ID" value="CAI0396434.1"/>
    <property type="molecule type" value="Genomic_DNA"/>
</dbReference>
<comment type="caution">
    <text evidence="5">Lacks conserved residue(s) required for the propagation of feature annotation.</text>
</comment>
<feature type="region of interest" description="Disordered" evidence="6">
    <location>
        <begin position="15"/>
        <end position="62"/>
    </location>
</feature>
<comment type="caution">
    <text evidence="7">The sequence shown here is derived from an EMBL/GenBank/DDBJ whole genome shotgun (WGS) entry which is preliminary data.</text>
</comment>
<evidence type="ECO:0000256" key="2">
    <source>
        <dbReference type="ARBA" id="ARBA00023015"/>
    </source>
</evidence>
<protein>
    <submittedName>
        <fullName evidence="7">Uncharacterized protein</fullName>
    </submittedName>
</protein>
<evidence type="ECO:0000313" key="8">
    <source>
        <dbReference type="Proteomes" id="UP001154282"/>
    </source>
</evidence>
<dbReference type="PROSITE" id="PS50985">
    <property type="entry name" value="GRAS"/>
    <property type="match status" value="1"/>
</dbReference>
<dbReference type="GO" id="GO:0005634">
    <property type="term" value="C:nucleus"/>
    <property type="evidence" value="ECO:0007669"/>
    <property type="project" value="UniProtKB-SubCell"/>
</dbReference>
<feature type="region of interest" description="SAW" evidence="5">
    <location>
        <begin position="402"/>
        <end position="508"/>
    </location>
</feature>
<feature type="compositionally biased region" description="Low complexity" evidence="6">
    <location>
        <begin position="41"/>
        <end position="51"/>
    </location>
</feature>
<comment type="similarity">
    <text evidence="5">Belongs to the GRAS family.</text>
</comment>